<dbReference type="InterPro" id="IPR019826">
    <property type="entry name" value="Carboxylesterase_B_AS"/>
</dbReference>
<dbReference type="InterPro" id="IPR002018">
    <property type="entry name" value="CarbesteraseB"/>
</dbReference>
<dbReference type="SUPFAM" id="SSF53474">
    <property type="entry name" value="alpha/beta-Hydrolases"/>
    <property type="match status" value="1"/>
</dbReference>
<dbReference type="Gene3D" id="3.40.50.1820">
    <property type="entry name" value="alpha/beta hydrolase"/>
    <property type="match status" value="1"/>
</dbReference>
<evidence type="ECO:0000256" key="3">
    <source>
        <dbReference type="RuleBase" id="RU361235"/>
    </source>
</evidence>
<sequence>MVGCASPGEASLPVLLWIHGGSQAVSFGNSATGLCEPTRLVKRSVETSQPIIVVTINYRLNIFAFGDLESDRNLALKDQQRAIEFVRAHIAGFGGDPNRITIAGESAGAVFCHALLVMGSPVDSCILQSGTLGLSPPQPRPVAENLINRLSDDLQAHGENDLRSAAVPVLLAAQDRLGMHSFYLQDDESLQGWKNAPFCERLLIGDTEFEAVLWRNGIESCAPAIICDAFAILGPESQRVKGLYGIVPDRPVSCKLGALDFLNDVRFSLPIERALLLQRGHKEDSKVFRYVLDQPNPWQASSRAHHGVDLVYLFGGYDMSHSKPAQEVSRVMQDKWIEFISGRDPWSPGSAFAFGPFGVCAPLDAEQLAVRRRNDHLVALAGMGDAVLEQAVGQLGRGRSSLFN</sequence>
<evidence type="ECO:0000313" key="6">
    <source>
        <dbReference type="Proteomes" id="UP001175261"/>
    </source>
</evidence>
<dbReference type="Proteomes" id="UP001175261">
    <property type="component" value="Unassembled WGS sequence"/>
</dbReference>
<dbReference type="InterPro" id="IPR029058">
    <property type="entry name" value="AB_hydrolase_fold"/>
</dbReference>
<keyword evidence="2 3" id="KW-0378">Hydrolase</keyword>
<dbReference type="EMBL" id="JAPDFR010000006">
    <property type="protein sequence ID" value="KAK0385563.1"/>
    <property type="molecule type" value="Genomic_DNA"/>
</dbReference>
<dbReference type="PROSITE" id="PS00122">
    <property type="entry name" value="CARBOXYLESTERASE_B_1"/>
    <property type="match status" value="1"/>
</dbReference>
<dbReference type="PANTHER" id="PTHR11559">
    <property type="entry name" value="CARBOXYLESTERASE"/>
    <property type="match status" value="1"/>
</dbReference>
<comment type="caution">
    <text evidence="5">The sequence shown here is derived from an EMBL/GenBank/DDBJ whole genome shotgun (WGS) entry which is preliminary data.</text>
</comment>
<feature type="domain" description="Carboxylesterase type B" evidence="4">
    <location>
        <begin position="9"/>
        <end position="132"/>
    </location>
</feature>
<dbReference type="EC" id="3.1.1.-" evidence="3"/>
<evidence type="ECO:0000256" key="1">
    <source>
        <dbReference type="ARBA" id="ARBA00005964"/>
    </source>
</evidence>
<dbReference type="InterPro" id="IPR050309">
    <property type="entry name" value="Type-B_Carboxylest/Lipase"/>
</dbReference>
<comment type="similarity">
    <text evidence="1 3">Belongs to the type-B carboxylesterase/lipase family.</text>
</comment>
<evidence type="ECO:0000256" key="2">
    <source>
        <dbReference type="ARBA" id="ARBA00022801"/>
    </source>
</evidence>
<dbReference type="Pfam" id="PF00135">
    <property type="entry name" value="COesterase"/>
    <property type="match status" value="2"/>
</dbReference>
<reference evidence="5" key="1">
    <citation type="submission" date="2022-10" db="EMBL/GenBank/DDBJ databases">
        <title>Determination and structural analysis of whole genome sequence of Sarocladium strictum F4-1.</title>
        <authorList>
            <person name="Hu L."/>
            <person name="Jiang Y."/>
        </authorList>
    </citation>
    <scope>NUCLEOTIDE SEQUENCE</scope>
    <source>
        <strain evidence="5">F4-1</strain>
    </source>
</reference>
<evidence type="ECO:0000313" key="5">
    <source>
        <dbReference type="EMBL" id="KAK0385563.1"/>
    </source>
</evidence>
<dbReference type="AlphaFoldDB" id="A0AA39L639"/>
<organism evidence="5 6">
    <name type="scientific">Sarocladium strictum</name>
    <name type="common">Black bundle disease fungus</name>
    <name type="synonym">Acremonium strictum</name>
    <dbReference type="NCBI Taxonomy" id="5046"/>
    <lineage>
        <taxon>Eukaryota</taxon>
        <taxon>Fungi</taxon>
        <taxon>Dikarya</taxon>
        <taxon>Ascomycota</taxon>
        <taxon>Pezizomycotina</taxon>
        <taxon>Sordariomycetes</taxon>
        <taxon>Hypocreomycetidae</taxon>
        <taxon>Hypocreales</taxon>
        <taxon>Sarocladiaceae</taxon>
        <taxon>Sarocladium</taxon>
    </lineage>
</organism>
<dbReference type="GO" id="GO:0016787">
    <property type="term" value="F:hydrolase activity"/>
    <property type="evidence" value="ECO:0007669"/>
    <property type="project" value="UniProtKB-KW"/>
</dbReference>
<accession>A0AA39L639</accession>
<gene>
    <name evidence="5" type="ORF">NLU13_6742</name>
</gene>
<evidence type="ECO:0000259" key="4">
    <source>
        <dbReference type="Pfam" id="PF00135"/>
    </source>
</evidence>
<name>A0AA39L639_SARSR</name>
<protein>
    <recommendedName>
        <fullName evidence="3">Carboxylic ester hydrolase</fullName>
        <ecNumber evidence="3">3.1.1.-</ecNumber>
    </recommendedName>
</protein>
<feature type="domain" description="Carboxylesterase type B" evidence="4">
    <location>
        <begin position="256"/>
        <end position="347"/>
    </location>
</feature>
<proteinExistence type="inferred from homology"/>
<keyword evidence="6" id="KW-1185">Reference proteome</keyword>